<reference evidence="11" key="1">
    <citation type="submission" date="2025-08" db="UniProtKB">
        <authorList>
            <consortium name="RefSeq"/>
        </authorList>
    </citation>
    <scope>IDENTIFICATION</scope>
    <source>
        <tissue evidence="11">Gonads</tissue>
    </source>
</reference>
<evidence type="ECO:0000259" key="9">
    <source>
        <dbReference type="PROSITE" id="PS51294"/>
    </source>
</evidence>
<dbReference type="CDD" id="cd00167">
    <property type="entry name" value="SANT"/>
    <property type="match status" value="1"/>
</dbReference>
<feature type="region of interest" description="Disordered" evidence="6">
    <location>
        <begin position="367"/>
        <end position="396"/>
    </location>
</feature>
<feature type="domain" description="ZZ-type" evidence="8">
    <location>
        <begin position="306"/>
        <end position="364"/>
    </location>
</feature>
<dbReference type="GO" id="GO:0005634">
    <property type="term" value="C:nucleus"/>
    <property type="evidence" value="ECO:0007669"/>
    <property type="project" value="UniProtKB-SubCell"/>
</dbReference>
<feature type="domain" description="HTH myb-type" evidence="9">
    <location>
        <begin position="124"/>
        <end position="184"/>
    </location>
</feature>
<dbReference type="PROSITE" id="PS50135">
    <property type="entry name" value="ZF_ZZ_2"/>
    <property type="match status" value="1"/>
</dbReference>
<organism evidence="10 11">
    <name type="scientific">Sitophilus oryzae</name>
    <name type="common">Rice weevil</name>
    <name type="synonym">Curculio oryzae</name>
    <dbReference type="NCBI Taxonomy" id="7048"/>
    <lineage>
        <taxon>Eukaryota</taxon>
        <taxon>Metazoa</taxon>
        <taxon>Ecdysozoa</taxon>
        <taxon>Arthropoda</taxon>
        <taxon>Hexapoda</taxon>
        <taxon>Insecta</taxon>
        <taxon>Pterygota</taxon>
        <taxon>Neoptera</taxon>
        <taxon>Endopterygota</taxon>
        <taxon>Coleoptera</taxon>
        <taxon>Polyphaga</taxon>
        <taxon>Cucujiformia</taxon>
        <taxon>Curculionidae</taxon>
        <taxon>Dryophthorinae</taxon>
        <taxon>Sitophilus</taxon>
    </lineage>
</organism>
<dbReference type="InterPro" id="IPR009057">
    <property type="entry name" value="Homeodomain-like_sf"/>
</dbReference>
<dbReference type="Gene3D" id="3.30.60.90">
    <property type="match status" value="1"/>
</dbReference>
<dbReference type="Pfam" id="PF00249">
    <property type="entry name" value="Myb_DNA-binding"/>
    <property type="match status" value="1"/>
</dbReference>
<keyword evidence="2" id="KW-0479">Metal-binding</keyword>
<dbReference type="FunCoup" id="A0A6J2YT79">
    <property type="interactions" value="29"/>
</dbReference>
<dbReference type="PANTHER" id="PTHR22705">
    <property type="entry name" value="ZINC FINGER, ZZ DOMAIN CONTAINING 3"/>
    <property type="match status" value="1"/>
</dbReference>
<dbReference type="OrthoDB" id="20473at2759"/>
<dbReference type="GO" id="GO:0008270">
    <property type="term" value="F:zinc ion binding"/>
    <property type="evidence" value="ECO:0007669"/>
    <property type="project" value="UniProtKB-KW"/>
</dbReference>
<dbReference type="InterPro" id="IPR037830">
    <property type="entry name" value="ZZZ3"/>
</dbReference>
<evidence type="ECO:0000256" key="5">
    <source>
        <dbReference type="PROSITE-ProRule" id="PRU00228"/>
    </source>
</evidence>
<gene>
    <name evidence="11" type="primary">LOC115890045</name>
</gene>
<dbReference type="InParanoid" id="A0A6J2YT79"/>
<dbReference type="AlphaFoldDB" id="A0A6J2YT79"/>
<dbReference type="CTD" id="33977"/>
<comment type="subcellular location">
    <subcellularLocation>
        <location evidence="1">Nucleus</location>
    </subcellularLocation>
</comment>
<dbReference type="SUPFAM" id="SSF46689">
    <property type="entry name" value="Homeodomain-like"/>
    <property type="match status" value="1"/>
</dbReference>
<evidence type="ECO:0000256" key="4">
    <source>
        <dbReference type="ARBA" id="ARBA00022833"/>
    </source>
</evidence>
<dbReference type="PANTHER" id="PTHR22705:SF0">
    <property type="entry name" value="ZZ-TYPE ZINC FINGER-CONTAINING PROTEIN 3"/>
    <property type="match status" value="1"/>
</dbReference>
<accession>A0A6J2YT79</accession>
<dbReference type="GeneID" id="115890045"/>
<evidence type="ECO:0000256" key="3">
    <source>
        <dbReference type="ARBA" id="ARBA00022771"/>
    </source>
</evidence>
<name>A0A6J2YT79_SITOR</name>
<dbReference type="SMART" id="SM00717">
    <property type="entry name" value="SANT"/>
    <property type="match status" value="1"/>
</dbReference>
<feature type="compositionally biased region" description="Low complexity" evidence="6">
    <location>
        <begin position="370"/>
        <end position="379"/>
    </location>
</feature>
<dbReference type="InterPro" id="IPR001005">
    <property type="entry name" value="SANT/Myb"/>
</dbReference>
<sequence>MDEMVPVFDTENDLFSFESDHLALRGNKDYCDVLKTLVILTAQREQALKDFKVVSDAKNEALKNPIAAVEKLKKEGNLGIPPLLVLPKLPKIDFQKFTVKVPESEILDIYSSSAQVADKKLELKSNNNSRAWSLEEQKRLEELLQIYPPEPIEMRRYQKIAKALGNRTVQQVSSRLQKYFLKLYRAGLPVPGRIPKSCEKHKKSNLHKHQRHNHYLWKPTTFFPELNVPVQMENMDNIPGPSNMSPHTEYPNQATSENYLMRTDYHHNDENESVGENCQELQINLLKRVRQEKSKEDSADYMPFSHAGYKCDYCEEDPIIGSRWHCIVCPDSVDYCTDCVLSQLYSENPHPLSHWLAIYTDDSENYSLPENFSESNNSENKTEGFDMTSDDDDTSS</sequence>
<dbReference type="InterPro" id="IPR043145">
    <property type="entry name" value="Znf_ZZ_sf"/>
</dbReference>
<keyword evidence="3 5" id="KW-0863">Zinc-finger</keyword>
<dbReference type="Proteomes" id="UP000504635">
    <property type="component" value="Unplaced"/>
</dbReference>
<protein>
    <submittedName>
        <fullName evidence="11">ZZ-type zinc finger-containing protein 3</fullName>
    </submittedName>
</protein>
<dbReference type="InterPro" id="IPR000433">
    <property type="entry name" value="Znf_ZZ"/>
</dbReference>
<evidence type="ECO:0000259" key="7">
    <source>
        <dbReference type="PROSITE" id="PS50090"/>
    </source>
</evidence>
<dbReference type="Pfam" id="PF00569">
    <property type="entry name" value="ZZ"/>
    <property type="match status" value="1"/>
</dbReference>
<proteinExistence type="predicted"/>
<dbReference type="PROSITE" id="PS50090">
    <property type="entry name" value="MYB_LIKE"/>
    <property type="match status" value="1"/>
</dbReference>
<evidence type="ECO:0000313" key="10">
    <source>
        <dbReference type="Proteomes" id="UP000504635"/>
    </source>
</evidence>
<dbReference type="PROSITE" id="PS51294">
    <property type="entry name" value="HTH_MYB"/>
    <property type="match status" value="1"/>
</dbReference>
<dbReference type="InterPro" id="IPR017930">
    <property type="entry name" value="Myb_dom"/>
</dbReference>
<keyword evidence="4" id="KW-0862">Zinc</keyword>
<dbReference type="RefSeq" id="XP_030766015.1">
    <property type="nucleotide sequence ID" value="XM_030910155.1"/>
</dbReference>
<dbReference type="GO" id="GO:0070461">
    <property type="term" value="C:SAGA-type complex"/>
    <property type="evidence" value="ECO:0007669"/>
    <property type="project" value="UniProtKB-ARBA"/>
</dbReference>
<evidence type="ECO:0000259" key="8">
    <source>
        <dbReference type="PROSITE" id="PS50135"/>
    </source>
</evidence>
<dbReference type="KEGG" id="soy:115890045"/>
<evidence type="ECO:0000313" key="11">
    <source>
        <dbReference type="RefSeq" id="XP_030766015.1"/>
    </source>
</evidence>
<evidence type="ECO:0000256" key="6">
    <source>
        <dbReference type="SAM" id="MobiDB-lite"/>
    </source>
</evidence>
<dbReference type="SUPFAM" id="SSF57850">
    <property type="entry name" value="RING/U-box"/>
    <property type="match status" value="1"/>
</dbReference>
<dbReference type="SMART" id="SM00291">
    <property type="entry name" value="ZnF_ZZ"/>
    <property type="match status" value="1"/>
</dbReference>
<evidence type="ECO:0000256" key="1">
    <source>
        <dbReference type="ARBA" id="ARBA00004123"/>
    </source>
</evidence>
<evidence type="ECO:0000256" key="2">
    <source>
        <dbReference type="ARBA" id="ARBA00022723"/>
    </source>
</evidence>
<dbReference type="Gene3D" id="1.10.10.60">
    <property type="entry name" value="Homeodomain-like"/>
    <property type="match status" value="1"/>
</dbReference>
<feature type="domain" description="Myb-like" evidence="7">
    <location>
        <begin position="124"/>
        <end position="180"/>
    </location>
</feature>
<keyword evidence="10" id="KW-1185">Reference proteome</keyword>